<keyword evidence="2" id="KW-1185">Reference proteome</keyword>
<name>A0ABS6L7S7_9GAMM</name>
<dbReference type="RefSeq" id="WP_129952085.1">
    <property type="nucleotide sequence ID" value="NZ_JAFMOU010000072.1"/>
</dbReference>
<evidence type="ECO:0000313" key="2">
    <source>
        <dbReference type="Proteomes" id="UP000699865"/>
    </source>
</evidence>
<dbReference type="EMBL" id="JAFMOU010000072">
    <property type="protein sequence ID" value="MBU9837760.1"/>
    <property type="molecule type" value="Genomic_DNA"/>
</dbReference>
<gene>
    <name evidence="1" type="ORF">J1786_23505</name>
</gene>
<organism evidence="1 2">
    <name type="scientific">Rahnella perminowiae</name>
    <dbReference type="NCBI Taxonomy" id="2816244"/>
    <lineage>
        <taxon>Bacteria</taxon>
        <taxon>Pseudomonadati</taxon>
        <taxon>Pseudomonadota</taxon>
        <taxon>Gammaproteobacteria</taxon>
        <taxon>Enterobacterales</taxon>
        <taxon>Yersiniaceae</taxon>
        <taxon>Rahnella</taxon>
    </lineage>
</organism>
<dbReference type="Proteomes" id="UP000699865">
    <property type="component" value="Unassembled WGS sequence"/>
</dbReference>
<protein>
    <submittedName>
        <fullName evidence="1">Uncharacterized protein</fullName>
    </submittedName>
</protein>
<evidence type="ECO:0000313" key="1">
    <source>
        <dbReference type="EMBL" id="MBU9837760.1"/>
    </source>
</evidence>
<proteinExistence type="predicted"/>
<comment type="caution">
    <text evidence="1">The sequence shown here is derived from an EMBL/GenBank/DDBJ whole genome shotgun (WGS) entry which is preliminary data.</text>
</comment>
<accession>A0ABS6L7S7</accession>
<reference evidence="1 2" key="1">
    <citation type="submission" date="2021-03" db="EMBL/GenBank/DDBJ databases">
        <title>Five novel Rahnella species.</title>
        <authorList>
            <person name="Brady C."/>
            <person name="Asselin J."/>
            <person name="Beer S."/>
            <person name="Bruberg M.B."/>
            <person name="Crampton B."/>
            <person name="Venter S."/>
            <person name="Arnold D."/>
            <person name="Denman S."/>
        </authorList>
    </citation>
    <scope>NUCLEOTIDE SEQUENCE [LARGE SCALE GENOMIC DNA]</scope>
    <source>
        <strain evidence="1 2">L72c</strain>
    </source>
</reference>
<sequence length="70" mass="7665">MQSLVNHNAIHEELPVAANDANALATTIDTIVTAKGIIPACAAKILYVATEFNNETYDITKKPAYPIFRY</sequence>